<reference evidence="2 3" key="1">
    <citation type="journal article" date="2012" name="New Phytol.">
        <title>Insight into trade-off between wood decay and parasitism from the genome of a fungal forest pathogen.</title>
        <authorList>
            <person name="Olson A."/>
            <person name="Aerts A."/>
            <person name="Asiegbu F."/>
            <person name="Belbahri L."/>
            <person name="Bouzid O."/>
            <person name="Broberg A."/>
            <person name="Canback B."/>
            <person name="Coutinho P.M."/>
            <person name="Cullen D."/>
            <person name="Dalman K."/>
            <person name="Deflorio G."/>
            <person name="van Diepen L.T."/>
            <person name="Dunand C."/>
            <person name="Duplessis S."/>
            <person name="Durling M."/>
            <person name="Gonthier P."/>
            <person name="Grimwood J."/>
            <person name="Fossdal C.G."/>
            <person name="Hansson D."/>
            <person name="Henrissat B."/>
            <person name="Hietala A."/>
            <person name="Himmelstrand K."/>
            <person name="Hoffmeister D."/>
            <person name="Hogberg N."/>
            <person name="James T.Y."/>
            <person name="Karlsson M."/>
            <person name="Kohler A."/>
            <person name="Kues U."/>
            <person name="Lee Y.H."/>
            <person name="Lin Y.C."/>
            <person name="Lind M."/>
            <person name="Lindquist E."/>
            <person name="Lombard V."/>
            <person name="Lucas S."/>
            <person name="Lunden K."/>
            <person name="Morin E."/>
            <person name="Murat C."/>
            <person name="Park J."/>
            <person name="Raffaello T."/>
            <person name="Rouze P."/>
            <person name="Salamov A."/>
            <person name="Schmutz J."/>
            <person name="Solheim H."/>
            <person name="Stahlberg J."/>
            <person name="Velez H."/>
            <person name="de Vries R.P."/>
            <person name="Wiebenga A."/>
            <person name="Woodward S."/>
            <person name="Yakovlev I."/>
            <person name="Garbelotto M."/>
            <person name="Martin F."/>
            <person name="Grigoriev I.V."/>
            <person name="Stenlid J."/>
        </authorList>
    </citation>
    <scope>NUCLEOTIDE SEQUENCE [LARGE SCALE GENOMIC DNA]</scope>
    <source>
        <strain evidence="2 3">TC 32-1</strain>
    </source>
</reference>
<dbReference type="GO" id="GO:0035303">
    <property type="term" value="P:regulation of dephosphorylation"/>
    <property type="evidence" value="ECO:0007669"/>
    <property type="project" value="TreeGrafter"/>
</dbReference>
<evidence type="ECO:0000313" key="2">
    <source>
        <dbReference type="EMBL" id="ETW86106.1"/>
    </source>
</evidence>
<feature type="compositionally biased region" description="Basic and acidic residues" evidence="1">
    <location>
        <begin position="350"/>
        <end position="372"/>
    </location>
</feature>
<gene>
    <name evidence="2" type="ORF">HETIRDRAFT_311119</name>
</gene>
<dbReference type="STRING" id="747525.W4KM19"/>
<keyword evidence="3" id="KW-1185">Reference proteome</keyword>
<dbReference type="KEGG" id="hir:HETIRDRAFT_311119"/>
<organism evidence="2 3">
    <name type="scientific">Heterobasidion irregulare (strain TC 32-1)</name>
    <dbReference type="NCBI Taxonomy" id="747525"/>
    <lineage>
        <taxon>Eukaryota</taxon>
        <taxon>Fungi</taxon>
        <taxon>Dikarya</taxon>
        <taxon>Basidiomycota</taxon>
        <taxon>Agaricomycotina</taxon>
        <taxon>Agaricomycetes</taxon>
        <taxon>Russulales</taxon>
        <taxon>Bondarzewiaceae</taxon>
        <taxon>Heterobasidion</taxon>
        <taxon>Heterobasidion annosum species complex</taxon>
    </lineage>
</organism>
<dbReference type="InParanoid" id="W4KM19"/>
<evidence type="ECO:0000256" key="1">
    <source>
        <dbReference type="SAM" id="MobiDB-lite"/>
    </source>
</evidence>
<dbReference type="HOGENOM" id="CLU_041824_2_0_1"/>
<dbReference type="Pfam" id="PF04177">
    <property type="entry name" value="TAP42"/>
    <property type="match status" value="1"/>
</dbReference>
<feature type="region of interest" description="Disordered" evidence="1">
    <location>
        <begin position="322"/>
        <end position="382"/>
    </location>
</feature>
<dbReference type="GeneID" id="20669837"/>
<dbReference type="Proteomes" id="UP000030671">
    <property type="component" value="Unassembled WGS sequence"/>
</dbReference>
<dbReference type="eggNOG" id="KOG2830">
    <property type="taxonomic scope" value="Eukaryota"/>
</dbReference>
<evidence type="ECO:0008006" key="4">
    <source>
        <dbReference type="Google" id="ProtNLM"/>
    </source>
</evidence>
<proteinExistence type="predicted"/>
<dbReference type="OrthoDB" id="10261753at2759"/>
<protein>
    <recommendedName>
        <fullName evidence="4">TAP42-like protein</fullName>
    </recommendedName>
</protein>
<dbReference type="GO" id="GO:0005829">
    <property type="term" value="C:cytosol"/>
    <property type="evidence" value="ECO:0007669"/>
    <property type="project" value="TreeGrafter"/>
</dbReference>
<dbReference type="FunCoup" id="W4KM19">
    <property type="interactions" value="410"/>
</dbReference>
<dbReference type="PANTHER" id="PTHR10933:SF9">
    <property type="entry name" value="IMMUNOGLOBULIN-BINDING PROTEIN 1"/>
    <property type="match status" value="1"/>
</dbReference>
<evidence type="ECO:0000313" key="3">
    <source>
        <dbReference type="Proteomes" id="UP000030671"/>
    </source>
</evidence>
<dbReference type="InterPro" id="IPR007304">
    <property type="entry name" value="TAP46-like"/>
</dbReference>
<dbReference type="EMBL" id="KI925455">
    <property type="protein sequence ID" value="ETW86106.1"/>
    <property type="molecule type" value="Genomic_DNA"/>
</dbReference>
<dbReference type="Gene3D" id="1.25.40.540">
    <property type="entry name" value="TAP42-like family"/>
    <property type="match status" value="1"/>
</dbReference>
<sequence length="382" mass="42605">MDSLPALFHRALTALSRASNLPTIDDETQDLIASAQKDLRQARSRLSDLSLFSPNEILEDIATRDLIYLFVPFVLAEAESRARALEREERLARLRESEANLLAFVSGLENYEVVPESERELYGKKAPAVADPARRREAKIKQYQKEKEIRSKIDVCRRHATGNSLDDSPTDFDLIASLLPISASPSAEEGEEDDADDVLREVTLLLLRLVYAQARAQLDSLSQEFELLKNAPHTPPGPPEGQSGSRNTDDLDWRLDAMRLSGRNKPLLDAKGKPLQPFTILPSSAADRAQLKSQVFQADHRLPTMTIDEYLDIERERGKFITGGGPASAAQPTSKEQLTMDSEQDGTTFAEEKAEEKRQQDESWARYTDENAKGAGNTMNRG</sequence>
<dbReference type="InterPro" id="IPR038511">
    <property type="entry name" value="TAP42/TAP46-like_sf"/>
</dbReference>
<dbReference type="RefSeq" id="XP_009542880.1">
    <property type="nucleotide sequence ID" value="XM_009544585.1"/>
</dbReference>
<accession>W4KM19</accession>
<feature type="region of interest" description="Disordered" evidence="1">
    <location>
        <begin position="229"/>
        <end position="249"/>
    </location>
</feature>
<name>W4KM19_HETIT</name>
<dbReference type="PANTHER" id="PTHR10933">
    <property type="entry name" value="IMMUNOGLOBULIN-BINDING PROTEIN 1"/>
    <property type="match status" value="1"/>
</dbReference>
<feature type="compositionally biased region" description="Polar residues" evidence="1">
    <location>
        <begin position="330"/>
        <end position="347"/>
    </location>
</feature>
<dbReference type="GO" id="GO:0051721">
    <property type="term" value="F:protein phosphatase 2A binding"/>
    <property type="evidence" value="ECO:0007669"/>
    <property type="project" value="TreeGrafter"/>
</dbReference>
<dbReference type="AlphaFoldDB" id="W4KM19"/>
<dbReference type="GO" id="GO:0009966">
    <property type="term" value="P:regulation of signal transduction"/>
    <property type="evidence" value="ECO:0007669"/>
    <property type="project" value="InterPro"/>
</dbReference>